<accession>A0A813ELS6</accession>
<dbReference type="OrthoDB" id="2019031at2759"/>
<feature type="non-terminal residue" evidence="1">
    <location>
        <position position="1"/>
    </location>
</feature>
<gene>
    <name evidence="1" type="ORF">PGLA1383_LOCUS17747</name>
</gene>
<name>A0A813ELS6_POLGL</name>
<organism evidence="1 2">
    <name type="scientific">Polarella glacialis</name>
    <name type="common">Dinoflagellate</name>
    <dbReference type="NCBI Taxonomy" id="89957"/>
    <lineage>
        <taxon>Eukaryota</taxon>
        <taxon>Sar</taxon>
        <taxon>Alveolata</taxon>
        <taxon>Dinophyceae</taxon>
        <taxon>Suessiales</taxon>
        <taxon>Suessiaceae</taxon>
        <taxon>Polarella</taxon>
    </lineage>
</organism>
<dbReference type="Proteomes" id="UP000654075">
    <property type="component" value="Unassembled WGS sequence"/>
</dbReference>
<sequence>EFVDETHPLNVCTIMHRIARSVAREGASRLPEKAREIRETFAWRRLLGFVTKRLEDCNNLELTNCLWALATLEARGEAEEALVLKLADLSSVYLESFEPRNLALSAWALAKMGYVDTAWCRRWSVQVLAKIGGFEPRDLTMVLHAFGTLHWRDDDFLGRFCRE</sequence>
<feature type="non-terminal residue" evidence="1">
    <location>
        <position position="163"/>
    </location>
</feature>
<dbReference type="GO" id="GO:0044528">
    <property type="term" value="P:regulation of mitochondrial mRNA stability"/>
    <property type="evidence" value="ECO:0007669"/>
    <property type="project" value="TreeGrafter"/>
</dbReference>
<keyword evidence="2" id="KW-1185">Reference proteome</keyword>
<reference evidence="1" key="1">
    <citation type="submission" date="2021-02" db="EMBL/GenBank/DDBJ databases">
        <authorList>
            <person name="Dougan E. K."/>
            <person name="Rhodes N."/>
            <person name="Thang M."/>
            <person name="Chan C."/>
        </authorList>
    </citation>
    <scope>NUCLEOTIDE SEQUENCE</scope>
</reference>
<dbReference type="PANTHER" id="PTHR21228:SF40">
    <property type="entry name" value="LD45607P"/>
    <property type="match status" value="1"/>
</dbReference>
<dbReference type="GO" id="GO:0005759">
    <property type="term" value="C:mitochondrial matrix"/>
    <property type="evidence" value="ECO:0007669"/>
    <property type="project" value="TreeGrafter"/>
</dbReference>
<dbReference type="AlphaFoldDB" id="A0A813ELS6"/>
<dbReference type="InterPro" id="IPR050870">
    <property type="entry name" value="FAST_kinase"/>
</dbReference>
<protein>
    <submittedName>
        <fullName evidence="1">Uncharacterized protein</fullName>
    </submittedName>
</protein>
<proteinExistence type="predicted"/>
<dbReference type="PANTHER" id="PTHR21228">
    <property type="entry name" value="FAST LEU-RICH DOMAIN-CONTAINING"/>
    <property type="match status" value="1"/>
</dbReference>
<dbReference type="GO" id="GO:0035770">
    <property type="term" value="C:ribonucleoprotein granule"/>
    <property type="evidence" value="ECO:0007669"/>
    <property type="project" value="TreeGrafter"/>
</dbReference>
<dbReference type="GO" id="GO:0003723">
    <property type="term" value="F:RNA binding"/>
    <property type="evidence" value="ECO:0007669"/>
    <property type="project" value="TreeGrafter"/>
</dbReference>
<dbReference type="GO" id="GO:0000963">
    <property type="term" value="P:mitochondrial RNA processing"/>
    <property type="evidence" value="ECO:0007669"/>
    <property type="project" value="TreeGrafter"/>
</dbReference>
<dbReference type="EMBL" id="CAJNNV010011075">
    <property type="protein sequence ID" value="CAE8599399.1"/>
    <property type="molecule type" value="Genomic_DNA"/>
</dbReference>
<evidence type="ECO:0000313" key="2">
    <source>
        <dbReference type="Proteomes" id="UP000654075"/>
    </source>
</evidence>
<comment type="caution">
    <text evidence="1">The sequence shown here is derived from an EMBL/GenBank/DDBJ whole genome shotgun (WGS) entry which is preliminary data.</text>
</comment>
<evidence type="ECO:0000313" key="1">
    <source>
        <dbReference type="EMBL" id="CAE8599399.1"/>
    </source>
</evidence>